<keyword evidence="1" id="KW-1133">Transmembrane helix</keyword>
<evidence type="ECO:0000313" key="4">
    <source>
        <dbReference type="Proteomes" id="UP000823749"/>
    </source>
</evidence>
<keyword evidence="1" id="KW-0812">Transmembrane</keyword>
<evidence type="ECO:0000313" key="2">
    <source>
        <dbReference type="EMBL" id="KAG5540864.1"/>
    </source>
</evidence>
<name>A0AAV6JMJ5_9ERIC</name>
<feature type="transmembrane region" description="Helical" evidence="1">
    <location>
        <begin position="63"/>
        <end position="81"/>
    </location>
</feature>
<keyword evidence="1" id="KW-0472">Membrane</keyword>
<dbReference type="EMBL" id="JACTNZ010000007">
    <property type="protein sequence ID" value="KAG5540864.1"/>
    <property type="molecule type" value="Genomic_DNA"/>
</dbReference>
<feature type="transmembrane region" description="Helical" evidence="1">
    <location>
        <begin position="86"/>
        <end position="105"/>
    </location>
</feature>
<keyword evidence="4" id="KW-1185">Reference proteome</keyword>
<organism evidence="2 4">
    <name type="scientific">Rhododendron griersonianum</name>
    <dbReference type="NCBI Taxonomy" id="479676"/>
    <lineage>
        <taxon>Eukaryota</taxon>
        <taxon>Viridiplantae</taxon>
        <taxon>Streptophyta</taxon>
        <taxon>Embryophyta</taxon>
        <taxon>Tracheophyta</taxon>
        <taxon>Spermatophyta</taxon>
        <taxon>Magnoliopsida</taxon>
        <taxon>eudicotyledons</taxon>
        <taxon>Gunneridae</taxon>
        <taxon>Pentapetalae</taxon>
        <taxon>asterids</taxon>
        <taxon>Ericales</taxon>
        <taxon>Ericaceae</taxon>
        <taxon>Ericoideae</taxon>
        <taxon>Rhodoreae</taxon>
        <taxon>Rhododendron</taxon>
    </lineage>
</organism>
<dbReference type="EMBL" id="JACTNZ010000006">
    <property type="protein sequence ID" value="KAG5546301.1"/>
    <property type="molecule type" value="Genomic_DNA"/>
</dbReference>
<gene>
    <name evidence="3" type="ORF">RHGRI_018466</name>
    <name evidence="2" type="ORF">RHGRI_020937</name>
</gene>
<reference evidence="2 4" key="1">
    <citation type="submission" date="2020-08" db="EMBL/GenBank/DDBJ databases">
        <title>Plant Genome Project.</title>
        <authorList>
            <person name="Zhang R.-G."/>
        </authorList>
    </citation>
    <scope>NUCLEOTIDE SEQUENCE</scope>
    <source>
        <strain evidence="2">WSP0</strain>
        <tissue evidence="2">Leaf</tissue>
    </source>
</reference>
<comment type="caution">
    <text evidence="2">The sequence shown here is derived from an EMBL/GenBank/DDBJ whole genome shotgun (WGS) entry which is preliminary data.</text>
</comment>
<dbReference type="Proteomes" id="UP000823749">
    <property type="component" value="Chromosome 6"/>
</dbReference>
<dbReference type="AlphaFoldDB" id="A0AAV6JMJ5"/>
<evidence type="ECO:0000313" key="3">
    <source>
        <dbReference type="EMBL" id="KAG5546301.1"/>
    </source>
</evidence>
<accession>A0AAV6JMJ5</accession>
<sequence length="125" mass="14142">MLFINRNKRPFSLKSSFIHRILSDAALASVLFAFRSNFCDGVLLDGTKKASWNADNGDIRREFFNLLLVVTFSTADASLIYPLDYFLLFAVTLVLLDVDVSWLAYWNFSLMAYNTGTLLATRKVG</sequence>
<dbReference type="Proteomes" id="UP000823749">
    <property type="component" value="Chromosome 7"/>
</dbReference>
<protein>
    <submittedName>
        <fullName evidence="2">Uncharacterized protein</fullName>
    </submittedName>
</protein>
<proteinExistence type="predicted"/>
<evidence type="ECO:0000256" key="1">
    <source>
        <dbReference type="SAM" id="Phobius"/>
    </source>
</evidence>